<evidence type="ECO:0000313" key="3">
    <source>
        <dbReference type="Proteomes" id="UP000199417"/>
    </source>
</evidence>
<dbReference type="Gene3D" id="3.40.50.2020">
    <property type="match status" value="1"/>
</dbReference>
<dbReference type="RefSeq" id="WP_072843604.1">
    <property type="nucleotide sequence ID" value="NZ_FNAB01000007.1"/>
</dbReference>
<keyword evidence="2" id="KW-0808">Transferase</keyword>
<comment type="similarity">
    <text evidence="1">Belongs to the ComF/GntX family.</text>
</comment>
<dbReference type="CDD" id="cd06223">
    <property type="entry name" value="PRTases_typeI"/>
    <property type="match status" value="1"/>
</dbReference>
<organism evidence="2 3">
    <name type="scientific">Rhodococcus tukisamuensis</name>
    <dbReference type="NCBI Taxonomy" id="168276"/>
    <lineage>
        <taxon>Bacteria</taxon>
        <taxon>Bacillati</taxon>
        <taxon>Actinomycetota</taxon>
        <taxon>Actinomycetes</taxon>
        <taxon>Mycobacteriales</taxon>
        <taxon>Nocardiaceae</taxon>
        <taxon>Rhodococcus</taxon>
    </lineage>
</organism>
<evidence type="ECO:0000256" key="1">
    <source>
        <dbReference type="ARBA" id="ARBA00008007"/>
    </source>
</evidence>
<gene>
    <name evidence="2" type="ORF">SAMN05444580_107166</name>
</gene>
<dbReference type="InterPro" id="IPR000836">
    <property type="entry name" value="PRTase_dom"/>
</dbReference>
<sequence length="219" mass="22588">MRALLDLVLPRECGGCGAVGTLWCERCRVALAAGPVRLSPRVDPGVPAWAVGSYVGARRAAVIAAKERGRRDLAVPLGQALATAVRRLRELGEIDPAELAALTLVPAPSRPRAARVRGGDPVAAAVGAAASALRPEPVRVAEILKYARGVRDSVGLSARARVENLSGRILVAPAPRTGRGDCVVLVDDVLTTGATAAESVRALATRRVRVAAVLVIAAA</sequence>
<dbReference type="STRING" id="168276.SAMN05444580_107166"/>
<dbReference type="InterPro" id="IPR051910">
    <property type="entry name" value="ComF/GntX_DNA_util-trans"/>
</dbReference>
<keyword evidence="2" id="KW-0328">Glycosyltransferase</keyword>
<name>A0A1G6YHY9_9NOCA</name>
<dbReference type="GO" id="GO:0016757">
    <property type="term" value="F:glycosyltransferase activity"/>
    <property type="evidence" value="ECO:0007669"/>
    <property type="project" value="UniProtKB-KW"/>
</dbReference>
<dbReference type="InterPro" id="IPR029057">
    <property type="entry name" value="PRTase-like"/>
</dbReference>
<dbReference type="AlphaFoldDB" id="A0A1G6YHY9"/>
<evidence type="ECO:0000313" key="2">
    <source>
        <dbReference type="EMBL" id="SDD89245.1"/>
    </source>
</evidence>
<dbReference type="Proteomes" id="UP000199417">
    <property type="component" value="Unassembled WGS sequence"/>
</dbReference>
<proteinExistence type="inferred from homology"/>
<dbReference type="PANTHER" id="PTHR47505">
    <property type="entry name" value="DNA UTILIZATION PROTEIN YHGH"/>
    <property type="match status" value="1"/>
</dbReference>
<dbReference type="SUPFAM" id="SSF53271">
    <property type="entry name" value="PRTase-like"/>
    <property type="match status" value="1"/>
</dbReference>
<reference evidence="2 3" key="1">
    <citation type="submission" date="2016-10" db="EMBL/GenBank/DDBJ databases">
        <authorList>
            <person name="de Groot N.N."/>
        </authorList>
    </citation>
    <scope>NUCLEOTIDE SEQUENCE [LARGE SCALE GENOMIC DNA]</scope>
    <source>
        <strain evidence="2 3">JCM 11308</strain>
    </source>
</reference>
<accession>A0A1G6YHY9</accession>
<dbReference type="EMBL" id="FNAB01000007">
    <property type="protein sequence ID" value="SDD89245.1"/>
    <property type="molecule type" value="Genomic_DNA"/>
</dbReference>
<protein>
    <submittedName>
        <fullName evidence="2">Predicted amidophosphoribosyltransferases</fullName>
    </submittedName>
</protein>
<dbReference type="PANTHER" id="PTHR47505:SF1">
    <property type="entry name" value="DNA UTILIZATION PROTEIN YHGH"/>
    <property type="match status" value="1"/>
</dbReference>
<keyword evidence="3" id="KW-1185">Reference proteome</keyword>